<gene>
    <name evidence="1" type="ORF">E3O10_17755</name>
</gene>
<protein>
    <submittedName>
        <fullName evidence="1">Uncharacterized protein</fullName>
    </submittedName>
</protein>
<name>A0A5F0CZD6_9MICO</name>
<sequence>MGTVSVSIPPPIADGRWQMADGRWQMADGRWQMADNGIMLWDLAHRTRVAAESTPARVEAPDSSSAVVKLRSKIPADHLVLYVRRTSQPAGQ</sequence>
<evidence type="ECO:0000313" key="2">
    <source>
        <dbReference type="Proteomes" id="UP000297654"/>
    </source>
</evidence>
<dbReference type="EMBL" id="SOFF01000062">
    <property type="protein sequence ID" value="TFB82348.1"/>
    <property type="molecule type" value="Genomic_DNA"/>
</dbReference>
<organism evidence="1 2">
    <name type="scientific">Cryobacterium luteum</name>
    <dbReference type="NCBI Taxonomy" id="1424661"/>
    <lineage>
        <taxon>Bacteria</taxon>
        <taxon>Bacillati</taxon>
        <taxon>Actinomycetota</taxon>
        <taxon>Actinomycetes</taxon>
        <taxon>Micrococcales</taxon>
        <taxon>Microbacteriaceae</taxon>
        <taxon>Cryobacterium</taxon>
    </lineage>
</organism>
<evidence type="ECO:0000313" key="1">
    <source>
        <dbReference type="EMBL" id="TFB82348.1"/>
    </source>
</evidence>
<proteinExistence type="predicted"/>
<reference evidence="1 2" key="1">
    <citation type="submission" date="2019-03" db="EMBL/GenBank/DDBJ databases">
        <title>Genomics of glacier-inhabiting Cryobacterium strains.</title>
        <authorList>
            <person name="Liu Q."/>
            <person name="Xin Y.-H."/>
        </authorList>
    </citation>
    <scope>NUCLEOTIDE SEQUENCE [LARGE SCALE GENOMIC DNA]</scope>
    <source>
        <strain evidence="1 2">Hh15</strain>
    </source>
</reference>
<keyword evidence="2" id="KW-1185">Reference proteome</keyword>
<dbReference type="AlphaFoldDB" id="A0A5F0CZD6"/>
<accession>A0A5F0CZD6</accession>
<comment type="caution">
    <text evidence="1">The sequence shown here is derived from an EMBL/GenBank/DDBJ whole genome shotgun (WGS) entry which is preliminary data.</text>
</comment>
<dbReference type="Proteomes" id="UP000297654">
    <property type="component" value="Unassembled WGS sequence"/>
</dbReference>